<evidence type="ECO:0000256" key="3">
    <source>
        <dbReference type="ARBA" id="ARBA00022960"/>
    </source>
</evidence>
<evidence type="ECO:0000313" key="8">
    <source>
        <dbReference type="Proteomes" id="UP000823616"/>
    </source>
</evidence>
<accession>A0A9D9EP22</accession>
<reference evidence="7" key="2">
    <citation type="journal article" date="2021" name="PeerJ">
        <title>Extensive microbial diversity within the chicken gut microbiome revealed by metagenomics and culture.</title>
        <authorList>
            <person name="Gilroy R."/>
            <person name="Ravi A."/>
            <person name="Getino M."/>
            <person name="Pursley I."/>
            <person name="Horton D.L."/>
            <person name="Alikhan N.F."/>
            <person name="Baker D."/>
            <person name="Gharbi K."/>
            <person name="Hall N."/>
            <person name="Watson M."/>
            <person name="Adriaenssens E.M."/>
            <person name="Foster-Nyarko E."/>
            <person name="Jarju S."/>
            <person name="Secka A."/>
            <person name="Antonio M."/>
            <person name="Oren A."/>
            <person name="Chaudhuri R.R."/>
            <person name="La Ragione R."/>
            <person name="Hildebrand F."/>
            <person name="Pallen M.J."/>
        </authorList>
    </citation>
    <scope>NUCLEOTIDE SEQUENCE</scope>
    <source>
        <strain evidence="7">B3-4054</strain>
    </source>
</reference>
<dbReference type="Gene3D" id="3.40.630.30">
    <property type="match status" value="2"/>
</dbReference>
<dbReference type="InterPro" id="IPR050644">
    <property type="entry name" value="PG_Glycine_Bridge_Synth"/>
</dbReference>
<dbReference type="PANTHER" id="PTHR36174:SF1">
    <property type="entry name" value="LIPID II:GLYCINE GLYCYLTRANSFERASE"/>
    <property type="match status" value="1"/>
</dbReference>
<keyword evidence="2" id="KW-0808">Transferase</keyword>
<reference evidence="7" key="1">
    <citation type="submission" date="2020-10" db="EMBL/GenBank/DDBJ databases">
        <authorList>
            <person name="Gilroy R."/>
        </authorList>
    </citation>
    <scope>NUCLEOTIDE SEQUENCE</scope>
    <source>
        <strain evidence="7">B3-4054</strain>
    </source>
</reference>
<organism evidence="7 8">
    <name type="scientific">Candidatus Avitreponema avistercoris</name>
    <dbReference type="NCBI Taxonomy" id="2840705"/>
    <lineage>
        <taxon>Bacteria</taxon>
        <taxon>Pseudomonadati</taxon>
        <taxon>Spirochaetota</taxon>
        <taxon>Spirochaetia</taxon>
        <taxon>Spirochaetales</taxon>
        <taxon>Candidatus Avitreponema</taxon>
    </lineage>
</organism>
<name>A0A9D9EP22_9SPIR</name>
<keyword evidence="6" id="KW-0961">Cell wall biogenesis/degradation</keyword>
<comment type="similarity">
    <text evidence="1">Belongs to the FemABX family.</text>
</comment>
<evidence type="ECO:0000256" key="6">
    <source>
        <dbReference type="ARBA" id="ARBA00023316"/>
    </source>
</evidence>
<dbReference type="Pfam" id="PF02388">
    <property type="entry name" value="FemAB"/>
    <property type="match status" value="2"/>
</dbReference>
<comment type="caution">
    <text evidence="7">The sequence shown here is derived from an EMBL/GenBank/DDBJ whole genome shotgun (WGS) entry which is preliminary data.</text>
</comment>
<evidence type="ECO:0000256" key="1">
    <source>
        <dbReference type="ARBA" id="ARBA00009943"/>
    </source>
</evidence>
<dbReference type="GO" id="GO:0016755">
    <property type="term" value="F:aminoacyltransferase activity"/>
    <property type="evidence" value="ECO:0007669"/>
    <property type="project" value="InterPro"/>
</dbReference>
<dbReference type="PANTHER" id="PTHR36174">
    <property type="entry name" value="LIPID II:GLYCINE GLYCYLTRANSFERASE"/>
    <property type="match status" value="1"/>
</dbReference>
<dbReference type="InterPro" id="IPR016181">
    <property type="entry name" value="Acyl_CoA_acyltransferase"/>
</dbReference>
<evidence type="ECO:0000256" key="5">
    <source>
        <dbReference type="ARBA" id="ARBA00023315"/>
    </source>
</evidence>
<protein>
    <submittedName>
        <fullName evidence="7">Peptidoglycan bridge formation glycyltransferase FemA/FemB family protein</fullName>
    </submittedName>
</protein>
<keyword evidence="4" id="KW-0573">Peptidoglycan synthesis</keyword>
<dbReference type="AlphaFoldDB" id="A0A9D9EP22"/>
<gene>
    <name evidence="7" type="ORF">IAA96_05060</name>
</gene>
<dbReference type="GO" id="GO:0009252">
    <property type="term" value="P:peptidoglycan biosynthetic process"/>
    <property type="evidence" value="ECO:0007669"/>
    <property type="project" value="UniProtKB-KW"/>
</dbReference>
<dbReference type="GO" id="GO:0071555">
    <property type="term" value="P:cell wall organization"/>
    <property type="evidence" value="ECO:0007669"/>
    <property type="project" value="UniProtKB-KW"/>
</dbReference>
<dbReference type="InterPro" id="IPR003447">
    <property type="entry name" value="FEMABX"/>
</dbReference>
<dbReference type="Proteomes" id="UP000823616">
    <property type="component" value="Unassembled WGS sequence"/>
</dbReference>
<sequence length="406" mass="44599">MTVVPENTAPSEGAARRQSFLQAPFWGGLKSLYGWTVFRFRVTLSLRGREGEAVFPVQVLVRRFLHILSLAYVPMGPDPDFSGLILPEETPRVLTADFYAGLLAKTAAALRQFLPGNVYCIRFDPPWNRENVFVSGMRGTGLLRKKTAFTPELRKAAGDVQPPDTVLLDLRSGAEAVFAAMKPKWRYNIRLSEKKGVQTLCFRGPEAQKPAPALVPPGFAGTPPSPLDVFYTLYEETAARDGIAIHGKSYYASLFSVCAGSASGADLRLYAAVHEGDVLAAVITLFYGTQAVYLYGASCGKKRALMPAYALQWRAIRDAGEAGCSDYDFYGIPPSDDVHHPMYGLYRFKTGFGGNIVHRCGSLDAPYKPFLYRFLRLAEGVRSFWFKSVRKAFRRAGKSGSGNGGS</sequence>
<dbReference type="PROSITE" id="PS51191">
    <property type="entry name" value="FEMABX"/>
    <property type="match status" value="1"/>
</dbReference>
<dbReference type="GO" id="GO:0008360">
    <property type="term" value="P:regulation of cell shape"/>
    <property type="evidence" value="ECO:0007669"/>
    <property type="project" value="UniProtKB-KW"/>
</dbReference>
<evidence type="ECO:0000256" key="2">
    <source>
        <dbReference type="ARBA" id="ARBA00022679"/>
    </source>
</evidence>
<keyword evidence="5" id="KW-0012">Acyltransferase</keyword>
<dbReference type="SUPFAM" id="SSF55729">
    <property type="entry name" value="Acyl-CoA N-acyltransferases (Nat)"/>
    <property type="match status" value="2"/>
</dbReference>
<proteinExistence type="inferred from homology"/>
<evidence type="ECO:0000313" key="7">
    <source>
        <dbReference type="EMBL" id="MBO8450458.1"/>
    </source>
</evidence>
<dbReference type="EMBL" id="JADIMS010000085">
    <property type="protein sequence ID" value="MBO8450458.1"/>
    <property type="molecule type" value="Genomic_DNA"/>
</dbReference>
<evidence type="ECO:0000256" key="4">
    <source>
        <dbReference type="ARBA" id="ARBA00022984"/>
    </source>
</evidence>
<keyword evidence="3" id="KW-0133">Cell shape</keyword>